<dbReference type="PANTHER" id="PTHR15938">
    <property type="entry name" value="TBP-1 INTERACTING PROTEIN"/>
    <property type="match status" value="1"/>
</dbReference>
<keyword evidence="4" id="KW-0539">Nucleus</keyword>
<dbReference type="GO" id="GO:0003690">
    <property type="term" value="F:double-stranded DNA binding"/>
    <property type="evidence" value="ECO:0007669"/>
    <property type="project" value="TreeGrafter"/>
</dbReference>
<evidence type="ECO:0000313" key="7">
    <source>
        <dbReference type="EMBL" id="KZZ90923.1"/>
    </source>
</evidence>
<dbReference type="OrthoDB" id="272266at2759"/>
<feature type="domain" description="Homologous-pairing protein 2 winged helix" evidence="6">
    <location>
        <begin position="31"/>
        <end position="72"/>
    </location>
</feature>
<dbReference type="GO" id="GO:0010774">
    <property type="term" value="P:meiotic strand invasion involved in reciprocal meiotic recombination"/>
    <property type="evidence" value="ECO:0007669"/>
    <property type="project" value="TreeGrafter"/>
</dbReference>
<evidence type="ECO:0000256" key="5">
    <source>
        <dbReference type="ARBA" id="ARBA00023254"/>
    </source>
</evidence>
<evidence type="ECO:0000259" key="6">
    <source>
        <dbReference type="Pfam" id="PF07106"/>
    </source>
</evidence>
<dbReference type="GO" id="GO:0000709">
    <property type="term" value="P:meiotic joint molecule formation"/>
    <property type="evidence" value="ECO:0007669"/>
    <property type="project" value="TreeGrafter"/>
</dbReference>
<name>A0A162IAX9_9EURO</name>
<reference evidence="7 8" key="1">
    <citation type="journal article" date="2016" name="Genome Biol. Evol.">
        <title>Divergent and convergent evolution of fungal pathogenicity.</title>
        <authorList>
            <person name="Shang Y."/>
            <person name="Xiao G."/>
            <person name="Zheng P."/>
            <person name="Cen K."/>
            <person name="Zhan S."/>
            <person name="Wang C."/>
        </authorList>
    </citation>
    <scope>NUCLEOTIDE SEQUENCE [LARGE SCALE GENOMIC DNA]</scope>
    <source>
        <strain evidence="7 8">ARSEF 7405</strain>
    </source>
</reference>
<dbReference type="EMBL" id="AZGZ01000015">
    <property type="protein sequence ID" value="KZZ90923.1"/>
    <property type="molecule type" value="Genomic_DNA"/>
</dbReference>
<dbReference type="GO" id="GO:0120231">
    <property type="term" value="C:DNA recombinase auxiliary factor complex"/>
    <property type="evidence" value="ECO:0007669"/>
    <property type="project" value="TreeGrafter"/>
</dbReference>
<evidence type="ECO:0000313" key="8">
    <source>
        <dbReference type="Proteomes" id="UP000242877"/>
    </source>
</evidence>
<dbReference type="GO" id="GO:0007129">
    <property type="term" value="P:homologous chromosome pairing at meiosis"/>
    <property type="evidence" value="ECO:0007669"/>
    <property type="project" value="TreeGrafter"/>
</dbReference>
<dbReference type="PANTHER" id="PTHR15938:SF0">
    <property type="entry name" value="HOMOLOGOUS-PAIRING PROTEIN 2 HOMOLOG"/>
    <property type="match status" value="1"/>
</dbReference>
<protein>
    <submittedName>
        <fullName evidence="7">Tat binding protein 1-interacting</fullName>
    </submittedName>
</protein>
<evidence type="ECO:0000256" key="4">
    <source>
        <dbReference type="ARBA" id="ARBA00023242"/>
    </source>
</evidence>
<proteinExistence type="inferred from homology"/>
<keyword evidence="5" id="KW-0469">Meiosis</keyword>
<comment type="similarity">
    <text evidence="2">Belongs to the HOP2 family.</text>
</comment>
<dbReference type="Pfam" id="PF07106">
    <property type="entry name" value="WHD_TBPIP"/>
    <property type="match status" value="1"/>
</dbReference>
<dbReference type="VEuPathDB" id="FungiDB:AAP_03564"/>
<comment type="caution">
    <text evidence="7">The sequence shown here is derived from an EMBL/GenBank/DDBJ whole genome shotgun (WGS) entry which is preliminary data.</text>
</comment>
<organism evidence="7 8">
    <name type="scientific">Ascosphaera apis ARSEF 7405</name>
    <dbReference type="NCBI Taxonomy" id="392613"/>
    <lineage>
        <taxon>Eukaryota</taxon>
        <taxon>Fungi</taxon>
        <taxon>Dikarya</taxon>
        <taxon>Ascomycota</taxon>
        <taxon>Pezizomycotina</taxon>
        <taxon>Eurotiomycetes</taxon>
        <taxon>Eurotiomycetidae</taxon>
        <taxon>Onygenales</taxon>
        <taxon>Ascosphaeraceae</taxon>
        <taxon>Ascosphaera</taxon>
    </lineage>
</organism>
<gene>
    <name evidence="7" type="ORF">AAP_03564</name>
</gene>
<evidence type="ECO:0000256" key="2">
    <source>
        <dbReference type="ARBA" id="ARBA00007922"/>
    </source>
</evidence>
<dbReference type="InterPro" id="IPR036388">
    <property type="entry name" value="WH-like_DNA-bd_sf"/>
</dbReference>
<dbReference type="GO" id="GO:0120230">
    <property type="term" value="F:recombinase activator activity"/>
    <property type="evidence" value="ECO:0007669"/>
    <property type="project" value="TreeGrafter"/>
</dbReference>
<dbReference type="Gene3D" id="1.10.10.10">
    <property type="entry name" value="Winged helix-like DNA-binding domain superfamily/Winged helix DNA-binding domain"/>
    <property type="match status" value="1"/>
</dbReference>
<sequence>MAPKKEKEKAEKGDDGVKLILDYLHPHVKGNRNISANLHNRVTKAFAVKALKDLHDRQEIEGRVSGKQIVYHALQQPEEEASPEEIETLKKEIELLRDDIAKSKLQEREAKASLTALAAHISTAKLRASVDELIAEHAVILARLGPMRQSSAEVEVVTPDRQEAVDREWETWRKHANKRKKICREMWYKCTEVLPEGINNRDEMWESLGLEGEL</sequence>
<keyword evidence="8" id="KW-1185">Reference proteome</keyword>
<dbReference type="Proteomes" id="UP000242877">
    <property type="component" value="Unassembled WGS sequence"/>
</dbReference>
<evidence type="ECO:0000256" key="3">
    <source>
        <dbReference type="ARBA" id="ARBA00023172"/>
    </source>
</evidence>
<evidence type="ECO:0000256" key="1">
    <source>
        <dbReference type="ARBA" id="ARBA00004123"/>
    </source>
</evidence>
<dbReference type="InterPro" id="IPR010776">
    <property type="entry name" value="Hop2_WH_dom"/>
</dbReference>
<dbReference type="AlphaFoldDB" id="A0A162IAX9"/>
<dbReference type="GO" id="GO:0000794">
    <property type="term" value="C:condensed nuclear chromosome"/>
    <property type="evidence" value="ECO:0007669"/>
    <property type="project" value="TreeGrafter"/>
</dbReference>
<keyword evidence="3" id="KW-0233">DNA recombination</keyword>
<comment type="subcellular location">
    <subcellularLocation>
        <location evidence="1">Nucleus</location>
    </subcellularLocation>
</comment>
<accession>A0A162IAX9</accession>